<evidence type="ECO:0000313" key="5">
    <source>
        <dbReference type="Proteomes" id="UP000010445"/>
    </source>
</evidence>
<evidence type="ECO:0000259" key="3">
    <source>
        <dbReference type="Pfam" id="PF08546"/>
    </source>
</evidence>
<accession>L1MES0</accession>
<feature type="domain" description="Ketopantoate reductase C-terminal" evidence="3">
    <location>
        <begin position="177"/>
        <end position="287"/>
    </location>
</feature>
<protein>
    <submittedName>
        <fullName evidence="4">2-dehydropantoate 2-reductase</fullName>
    </submittedName>
</protein>
<dbReference type="EMBL" id="AMEM01000024">
    <property type="protein sequence ID" value="EKX89449.1"/>
    <property type="molecule type" value="Genomic_DNA"/>
</dbReference>
<dbReference type="OrthoDB" id="9796561at2"/>
<proteinExistence type="predicted"/>
<keyword evidence="1" id="KW-0732">Signal</keyword>
<name>L1MES0_9CORY</name>
<dbReference type="PANTHER" id="PTHR21708">
    <property type="entry name" value="PROBABLE 2-DEHYDROPANTOATE 2-REDUCTASE"/>
    <property type="match status" value="1"/>
</dbReference>
<dbReference type="InterPro" id="IPR013328">
    <property type="entry name" value="6PGD_dom2"/>
</dbReference>
<dbReference type="Pfam" id="PF08546">
    <property type="entry name" value="ApbA_C"/>
    <property type="match status" value="1"/>
</dbReference>
<dbReference type="InterPro" id="IPR008927">
    <property type="entry name" value="6-PGluconate_DH-like_C_sf"/>
</dbReference>
<dbReference type="GO" id="GO:0005737">
    <property type="term" value="C:cytoplasm"/>
    <property type="evidence" value="ECO:0007669"/>
    <property type="project" value="TreeGrafter"/>
</dbReference>
<keyword evidence="5" id="KW-1185">Reference proteome</keyword>
<dbReference type="InterPro" id="IPR013752">
    <property type="entry name" value="KPA_reductase"/>
</dbReference>
<dbReference type="PANTHER" id="PTHR21708:SF26">
    <property type="entry name" value="2-DEHYDROPANTOATE 2-REDUCTASE"/>
    <property type="match status" value="1"/>
</dbReference>
<dbReference type="InterPro" id="IPR013332">
    <property type="entry name" value="KPR_N"/>
</dbReference>
<dbReference type="STRING" id="1035195.HMPREF9997_01920"/>
<gene>
    <name evidence="4" type="ORF">HMPREF9997_01920</name>
</gene>
<dbReference type="Gene3D" id="3.40.50.720">
    <property type="entry name" value="NAD(P)-binding Rossmann-like Domain"/>
    <property type="match status" value="1"/>
</dbReference>
<dbReference type="eggNOG" id="COG1893">
    <property type="taxonomic scope" value="Bacteria"/>
</dbReference>
<evidence type="ECO:0000259" key="2">
    <source>
        <dbReference type="Pfam" id="PF02558"/>
    </source>
</evidence>
<evidence type="ECO:0000313" key="4">
    <source>
        <dbReference type="EMBL" id="EKX89449.1"/>
    </source>
</evidence>
<sequence length="292" mass="31036">MTQSVAIVGSGGIGGLLAAVCAATTAAANTATTQETTPIVVTTPRSARRITAEGLRLTSPLFGDSTHEVRAVTQLEEPVDFTFITVKQPHLTDALRTIPAEYAGTVIPLLNGVDHMQVLRAQFDSLLAGSIHVESSRDQDGTIVHGCDFVRLTTSASLPPLFDARVTTITTPNQDELLWSKLAMLAPFALMTARYRIPLGEVLETRRQELEEVVGECAAVSVACGGPDTSSDAMGLYEEFEYGAKSSMLRDIEENRPTELDAIGGAVIRHAAAHGIIVPAVGRLVAEMEGII</sequence>
<organism evidence="4 5">
    <name type="scientific">Corynebacterium durum F0235</name>
    <dbReference type="NCBI Taxonomy" id="1035195"/>
    <lineage>
        <taxon>Bacteria</taxon>
        <taxon>Bacillati</taxon>
        <taxon>Actinomycetota</taxon>
        <taxon>Actinomycetes</taxon>
        <taxon>Mycobacteriales</taxon>
        <taxon>Corynebacteriaceae</taxon>
        <taxon>Corynebacterium</taxon>
    </lineage>
</organism>
<reference evidence="4 5" key="1">
    <citation type="submission" date="2012-05" db="EMBL/GenBank/DDBJ databases">
        <authorList>
            <person name="Weinstock G."/>
            <person name="Sodergren E."/>
            <person name="Lobos E.A."/>
            <person name="Fulton L."/>
            <person name="Fulton R."/>
            <person name="Courtney L."/>
            <person name="Fronick C."/>
            <person name="O'Laughlin M."/>
            <person name="Godfrey J."/>
            <person name="Wilson R.M."/>
            <person name="Miner T."/>
            <person name="Farmer C."/>
            <person name="Delehaunty K."/>
            <person name="Cordes M."/>
            <person name="Minx P."/>
            <person name="Tomlinson C."/>
            <person name="Chen J."/>
            <person name="Wollam A."/>
            <person name="Pepin K.H."/>
            <person name="Bhonagiri V."/>
            <person name="Zhang X."/>
            <person name="Suruliraj S."/>
            <person name="Warren W."/>
            <person name="Mitreva M."/>
            <person name="Mardis E.R."/>
            <person name="Wilson R.K."/>
        </authorList>
    </citation>
    <scope>NUCLEOTIDE SEQUENCE [LARGE SCALE GENOMIC DNA]</scope>
    <source>
        <strain evidence="4 5">F0235</strain>
    </source>
</reference>
<comment type="caution">
    <text evidence="4">The sequence shown here is derived from an EMBL/GenBank/DDBJ whole genome shotgun (WGS) entry which is preliminary data.</text>
</comment>
<dbReference type="SUPFAM" id="SSF48179">
    <property type="entry name" value="6-phosphogluconate dehydrogenase C-terminal domain-like"/>
    <property type="match status" value="1"/>
</dbReference>
<dbReference type="InterPro" id="IPR051402">
    <property type="entry name" value="KPR-Related"/>
</dbReference>
<dbReference type="AlphaFoldDB" id="L1MES0"/>
<feature type="signal peptide" evidence="1">
    <location>
        <begin position="1"/>
        <end position="18"/>
    </location>
</feature>
<dbReference type="PATRIC" id="fig|1035195.3.peg.1737"/>
<dbReference type="Gene3D" id="1.10.1040.10">
    <property type="entry name" value="N-(1-d-carboxylethyl)-l-norvaline Dehydrogenase, domain 2"/>
    <property type="match status" value="1"/>
</dbReference>
<dbReference type="Proteomes" id="UP000010445">
    <property type="component" value="Unassembled WGS sequence"/>
</dbReference>
<dbReference type="HOGENOM" id="CLU_031468_6_1_11"/>
<feature type="domain" description="Ketopantoate reductase N-terminal" evidence="2">
    <location>
        <begin position="5"/>
        <end position="145"/>
    </location>
</feature>
<feature type="chain" id="PRO_5039439251" evidence="1">
    <location>
        <begin position="19"/>
        <end position="292"/>
    </location>
</feature>
<dbReference type="Pfam" id="PF02558">
    <property type="entry name" value="ApbA"/>
    <property type="match status" value="1"/>
</dbReference>
<dbReference type="RefSeq" id="WP_006064145.1">
    <property type="nucleotide sequence ID" value="NZ_KB290831.1"/>
</dbReference>
<evidence type="ECO:0000256" key="1">
    <source>
        <dbReference type="SAM" id="SignalP"/>
    </source>
</evidence>